<evidence type="ECO:0000313" key="2">
    <source>
        <dbReference type="EMBL" id="GGI15934.1"/>
    </source>
</evidence>
<feature type="compositionally biased region" description="Basic and acidic residues" evidence="1">
    <location>
        <begin position="214"/>
        <end position="223"/>
    </location>
</feature>
<evidence type="ECO:0008006" key="4">
    <source>
        <dbReference type="Google" id="ProtNLM"/>
    </source>
</evidence>
<organism evidence="2 3">
    <name type="scientific">Oxalicibacterium faecigallinarum</name>
    <dbReference type="NCBI Taxonomy" id="573741"/>
    <lineage>
        <taxon>Bacteria</taxon>
        <taxon>Pseudomonadati</taxon>
        <taxon>Pseudomonadota</taxon>
        <taxon>Betaproteobacteria</taxon>
        <taxon>Burkholderiales</taxon>
        <taxon>Oxalobacteraceae</taxon>
        <taxon>Oxalicibacterium</taxon>
    </lineage>
</organism>
<sequence length="223" mass="23723">MGITISGFTSTQSSSTIPAGTTATAGKTVDQKTSIQDVSADKVSLGNQNSDESLTYLNPRNKGSGVAATQQDLQAMLEESDRQAQEMINLILSMVNRQGTTLEKIISGEDVLQADPETIAAAQEAVSEEGEWGVTKTAERILSFAKSVIGDDESKIDQIRAAVEQGFNEATKALGGKLPEISEKTYAAVMAEFDRWKAEGLSDVKATQEPSKQASKETETVAS</sequence>
<dbReference type="RefSeq" id="WP_188379368.1">
    <property type="nucleotide sequence ID" value="NZ_BMDI01000001.1"/>
</dbReference>
<feature type="region of interest" description="Disordered" evidence="1">
    <location>
        <begin position="1"/>
        <end position="33"/>
    </location>
</feature>
<dbReference type="AlphaFoldDB" id="A0A8J3F0F3"/>
<accession>A0A8J3F0F3</accession>
<protein>
    <recommendedName>
        <fullName evidence="4">DUF5610 domain-containing protein</fullName>
    </recommendedName>
</protein>
<keyword evidence="3" id="KW-1185">Reference proteome</keyword>
<name>A0A8J3F0F3_9BURK</name>
<dbReference type="Proteomes" id="UP000642180">
    <property type="component" value="Unassembled WGS sequence"/>
</dbReference>
<proteinExistence type="predicted"/>
<comment type="caution">
    <text evidence="2">The sequence shown here is derived from an EMBL/GenBank/DDBJ whole genome shotgun (WGS) entry which is preliminary data.</text>
</comment>
<gene>
    <name evidence="2" type="ORF">GCM10008066_01440</name>
</gene>
<feature type="region of interest" description="Disordered" evidence="1">
    <location>
        <begin position="202"/>
        <end position="223"/>
    </location>
</feature>
<evidence type="ECO:0000256" key="1">
    <source>
        <dbReference type="SAM" id="MobiDB-lite"/>
    </source>
</evidence>
<reference evidence="3" key="1">
    <citation type="journal article" date="2019" name="Int. J. Syst. Evol. Microbiol.">
        <title>The Global Catalogue of Microorganisms (GCM) 10K type strain sequencing project: providing services to taxonomists for standard genome sequencing and annotation.</title>
        <authorList>
            <consortium name="The Broad Institute Genomics Platform"/>
            <consortium name="The Broad Institute Genome Sequencing Center for Infectious Disease"/>
            <person name="Wu L."/>
            <person name="Ma J."/>
        </authorList>
    </citation>
    <scope>NUCLEOTIDE SEQUENCE [LARGE SCALE GENOMIC DNA]</scope>
    <source>
        <strain evidence="3">CCM 2767</strain>
    </source>
</reference>
<evidence type="ECO:0000313" key="3">
    <source>
        <dbReference type="Proteomes" id="UP000642180"/>
    </source>
</evidence>
<dbReference type="EMBL" id="BMDI01000001">
    <property type="protein sequence ID" value="GGI15934.1"/>
    <property type="molecule type" value="Genomic_DNA"/>
</dbReference>